<dbReference type="GeneID" id="6073920"/>
<dbReference type="HOGENOM" id="CLU_2015661_0_0_1"/>
<dbReference type="RefSeq" id="XP_001878055.1">
    <property type="nucleotide sequence ID" value="XM_001878020.1"/>
</dbReference>
<evidence type="ECO:0000313" key="1">
    <source>
        <dbReference type="EMBL" id="EDR10754.1"/>
    </source>
</evidence>
<dbReference type="AlphaFoldDB" id="B0D2I1"/>
<organism evidence="2">
    <name type="scientific">Laccaria bicolor (strain S238N-H82 / ATCC MYA-4686)</name>
    <name type="common">Bicoloured deceiver</name>
    <name type="synonym">Laccaria laccata var. bicolor</name>
    <dbReference type="NCBI Taxonomy" id="486041"/>
    <lineage>
        <taxon>Eukaryota</taxon>
        <taxon>Fungi</taxon>
        <taxon>Dikarya</taxon>
        <taxon>Basidiomycota</taxon>
        <taxon>Agaricomycotina</taxon>
        <taxon>Agaricomycetes</taxon>
        <taxon>Agaricomycetidae</taxon>
        <taxon>Agaricales</taxon>
        <taxon>Agaricineae</taxon>
        <taxon>Hydnangiaceae</taxon>
        <taxon>Laccaria</taxon>
    </lineage>
</organism>
<dbReference type="KEGG" id="lbc:LACBIDRAFT_315486"/>
<proteinExistence type="predicted"/>
<dbReference type="InParanoid" id="B0D2I1"/>
<evidence type="ECO:0000313" key="2">
    <source>
        <dbReference type="Proteomes" id="UP000001194"/>
    </source>
</evidence>
<name>B0D2I1_LACBS</name>
<dbReference type="EMBL" id="DS547096">
    <property type="protein sequence ID" value="EDR10754.1"/>
    <property type="molecule type" value="Genomic_DNA"/>
</dbReference>
<dbReference type="STRING" id="486041.B0D2I1"/>
<keyword evidence="2" id="KW-1185">Reference proteome</keyword>
<dbReference type="Proteomes" id="UP000001194">
    <property type="component" value="Unassembled WGS sequence"/>
</dbReference>
<protein>
    <submittedName>
        <fullName evidence="1">Predicted protein</fullName>
    </submittedName>
</protein>
<reference evidence="1 2" key="1">
    <citation type="journal article" date="2008" name="Nature">
        <title>The genome of Laccaria bicolor provides insights into mycorrhizal symbiosis.</title>
        <authorList>
            <person name="Martin F."/>
            <person name="Aerts A."/>
            <person name="Ahren D."/>
            <person name="Brun A."/>
            <person name="Danchin E.G.J."/>
            <person name="Duchaussoy F."/>
            <person name="Gibon J."/>
            <person name="Kohler A."/>
            <person name="Lindquist E."/>
            <person name="Pereda V."/>
            <person name="Salamov A."/>
            <person name="Shapiro H.J."/>
            <person name="Wuyts J."/>
            <person name="Blaudez D."/>
            <person name="Buee M."/>
            <person name="Brokstein P."/>
            <person name="Canbaeck B."/>
            <person name="Cohen D."/>
            <person name="Courty P.E."/>
            <person name="Coutinho P.M."/>
            <person name="Delaruelle C."/>
            <person name="Detter J.C."/>
            <person name="Deveau A."/>
            <person name="DiFazio S."/>
            <person name="Duplessis S."/>
            <person name="Fraissinet-Tachet L."/>
            <person name="Lucic E."/>
            <person name="Frey-Klett P."/>
            <person name="Fourrey C."/>
            <person name="Feussner I."/>
            <person name="Gay G."/>
            <person name="Grimwood J."/>
            <person name="Hoegger P.J."/>
            <person name="Jain P."/>
            <person name="Kilaru S."/>
            <person name="Labbe J."/>
            <person name="Lin Y.C."/>
            <person name="Legue V."/>
            <person name="Le Tacon F."/>
            <person name="Marmeisse R."/>
            <person name="Melayah D."/>
            <person name="Montanini B."/>
            <person name="Muratet M."/>
            <person name="Nehls U."/>
            <person name="Niculita-Hirzel H."/>
            <person name="Oudot-Le Secq M.P."/>
            <person name="Peter M."/>
            <person name="Quesneville H."/>
            <person name="Rajashekar B."/>
            <person name="Reich M."/>
            <person name="Rouhier N."/>
            <person name="Schmutz J."/>
            <person name="Yin T."/>
            <person name="Chalot M."/>
            <person name="Henrissat B."/>
            <person name="Kuees U."/>
            <person name="Lucas S."/>
            <person name="Van de Peer Y."/>
            <person name="Podila G.K."/>
            <person name="Polle A."/>
            <person name="Pukkila P.J."/>
            <person name="Richardson P.M."/>
            <person name="Rouze P."/>
            <person name="Sanders I.R."/>
            <person name="Stajich J.E."/>
            <person name="Tunlid A."/>
            <person name="Tuskan G."/>
            <person name="Grigoriev I.V."/>
        </authorList>
    </citation>
    <scope>NUCLEOTIDE SEQUENCE [LARGE SCALE GENOMIC DNA]</scope>
    <source>
        <strain evidence="2">S238N-H82 / ATCC MYA-4686</strain>
    </source>
</reference>
<sequence>MLWGWDKDRYESMSHTFRLPSLALPITLPGNDPTPDRRSQLPWAPFPSLPDLRSGLLKPDTVRGISLDVDQYQAFGMPRNRLHKDISTANLPVLTEREILRNLPIVVDADRPETAPGARRFVK</sequence>
<accession>B0D2I1</accession>
<gene>
    <name evidence="1" type="ORF">LACBIDRAFT_315486</name>
</gene>